<protein>
    <submittedName>
        <fullName evidence="1">Uncharacterized protein</fullName>
    </submittedName>
</protein>
<sequence>MFDRICNTDAHILVAAYIIRQSELIAVLVRHTEDHGLNKNVILVVAGRFFISLKKRFYVMGTKIMAAKAQGIKSLALSLIPRILIWGFTHRYVHINSLIKISQKFKL</sequence>
<dbReference type="AlphaFoldDB" id="A0A6N1MDZ9"/>
<reference evidence="1 2" key="1">
    <citation type="submission" date="2019-11" db="EMBL/GenBank/DDBJ databases">
        <title>FDA dAtabase for Regulatory Grade micrObial Sequences (FDA-ARGOS): Supporting development and validation of Infectious Disease Dx tests.</title>
        <authorList>
            <person name="Patel R."/>
            <person name="Rucinski S."/>
            <person name="Tallon L."/>
            <person name="Sadzewicz L."/>
            <person name="Vavikolanu K."/>
            <person name="Mehta A."/>
            <person name="Aluvathingal J."/>
            <person name="Nadendla S."/>
            <person name="Nandy P."/>
            <person name="Geyer C."/>
            <person name="Yan Y."/>
            <person name="Sichtig H."/>
        </authorList>
    </citation>
    <scope>NUCLEOTIDE SEQUENCE [LARGE SCALE GENOMIC DNA]</scope>
    <source>
        <strain evidence="1 2">FDAARGOS_557</strain>
    </source>
</reference>
<accession>A0A6N1MDZ9</accession>
<dbReference type="EMBL" id="CP054803">
    <property type="protein sequence ID" value="QKU20308.1"/>
    <property type="molecule type" value="Genomic_DNA"/>
</dbReference>
<proteinExistence type="predicted"/>
<evidence type="ECO:0000313" key="1">
    <source>
        <dbReference type="EMBL" id="QKU20308.1"/>
    </source>
</evidence>
<dbReference type="Proteomes" id="UP000509126">
    <property type="component" value="Chromosome"/>
</dbReference>
<gene>
    <name evidence="1" type="ORF">FOB19_01920</name>
</gene>
<name>A0A6N1MDZ9_ACILW</name>
<evidence type="ECO:0000313" key="2">
    <source>
        <dbReference type="Proteomes" id="UP000509126"/>
    </source>
</evidence>
<organism evidence="1 2">
    <name type="scientific">Acinetobacter lwoffii</name>
    <dbReference type="NCBI Taxonomy" id="28090"/>
    <lineage>
        <taxon>Bacteria</taxon>
        <taxon>Pseudomonadati</taxon>
        <taxon>Pseudomonadota</taxon>
        <taxon>Gammaproteobacteria</taxon>
        <taxon>Moraxellales</taxon>
        <taxon>Moraxellaceae</taxon>
        <taxon>Acinetobacter</taxon>
    </lineage>
</organism>